<evidence type="ECO:0000313" key="2">
    <source>
        <dbReference type="EMBL" id="KKN19486.1"/>
    </source>
</evidence>
<proteinExistence type="predicted"/>
<protein>
    <recommendedName>
        <fullName evidence="1">Polysaccharide pyruvyl transferase domain-containing protein</fullName>
    </recommendedName>
</protein>
<comment type="caution">
    <text evidence="2">The sequence shown here is derived from an EMBL/GenBank/DDBJ whole genome shotgun (WGS) entry which is preliminary data.</text>
</comment>
<dbReference type="PANTHER" id="PTHR36836">
    <property type="entry name" value="COLANIC ACID BIOSYNTHESIS PROTEIN WCAK"/>
    <property type="match status" value="1"/>
</dbReference>
<sequence length="397" mass="45949">MKSKNILLTGGALSQNHGAEAMTIASIQIIKDVLPQSNIFITSKIDEDRKYARNHNVEFIEYPRSILGRLKIVLVGFICAFLHLKPKNEFLSGIYKSDLIIDITGDSFGDYKSLNVLSIGLRQLPIIFFNKPLIIFPQSLGPFIHFFSKIMARIIFNYSKVIFIRERISLNYIRTFLNNPQNIFFCIDTAFFLEENTEETNYDKFYEKNNESLLIIGIAASQLISSEKYIEIFSNLSNQIINSYGHKILLIPHVIDTIAYKNDDRIVLKKIYQNIHRKEKCLIIEEDLPAPILKKLIGMCDIFIGSRMHSNIAAISSNVPTIAISNSHKFLGIMELYEQGEYVLNVNNLDFNNLINCFNKICDLKDKIKEKLKYFNSKYQKQYRELLQKSLKLFLRK</sequence>
<name>A0A0F9R2F7_9ZZZZ</name>
<dbReference type="InterPro" id="IPR007345">
    <property type="entry name" value="Polysacch_pyruvyl_Trfase"/>
</dbReference>
<dbReference type="AlphaFoldDB" id="A0A0F9R2F7"/>
<reference evidence="2" key="1">
    <citation type="journal article" date="2015" name="Nature">
        <title>Complex archaea that bridge the gap between prokaryotes and eukaryotes.</title>
        <authorList>
            <person name="Spang A."/>
            <person name="Saw J.H."/>
            <person name="Jorgensen S.L."/>
            <person name="Zaremba-Niedzwiedzka K."/>
            <person name="Martijn J."/>
            <person name="Lind A.E."/>
            <person name="van Eijk R."/>
            <person name="Schleper C."/>
            <person name="Guy L."/>
            <person name="Ettema T.J."/>
        </authorList>
    </citation>
    <scope>NUCLEOTIDE SEQUENCE</scope>
</reference>
<dbReference type="Pfam" id="PF04230">
    <property type="entry name" value="PS_pyruv_trans"/>
    <property type="match status" value="1"/>
</dbReference>
<organism evidence="2">
    <name type="scientific">marine sediment metagenome</name>
    <dbReference type="NCBI Taxonomy" id="412755"/>
    <lineage>
        <taxon>unclassified sequences</taxon>
        <taxon>metagenomes</taxon>
        <taxon>ecological metagenomes</taxon>
    </lineage>
</organism>
<dbReference type="EMBL" id="LAZR01003330">
    <property type="protein sequence ID" value="KKN19486.1"/>
    <property type="molecule type" value="Genomic_DNA"/>
</dbReference>
<feature type="domain" description="Polysaccharide pyruvyl transferase" evidence="1">
    <location>
        <begin position="16"/>
        <end position="328"/>
    </location>
</feature>
<accession>A0A0F9R2F7</accession>
<dbReference type="PANTHER" id="PTHR36836:SF1">
    <property type="entry name" value="COLANIC ACID BIOSYNTHESIS PROTEIN WCAK"/>
    <property type="match status" value="1"/>
</dbReference>
<gene>
    <name evidence="2" type="ORF">LCGC14_0945270</name>
</gene>
<evidence type="ECO:0000259" key="1">
    <source>
        <dbReference type="Pfam" id="PF04230"/>
    </source>
</evidence>